<dbReference type="InterPro" id="IPR036397">
    <property type="entry name" value="RNaseH_sf"/>
</dbReference>
<organism evidence="2 3">
    <name type="scientific">Solanum pinnatisectum</name>
    <name type="common">tansyleaf nightshade</name>
    <dbReference type="NCBI Taxonomy" id="50273"/>
    <lineage>
        <taxon>Eukaryota</taxon>
        <taxon>Viridiplantae</taxon>
        <taxon>Streptophyta</taxon>
        <taxon>Embryophyta</taxon>
        <taxon>Tracheophyta</taxon>
        <taxon>Spermatophyta</taxon>
        <taxon>Magnoliopsida</taxon>
        <taxon>eudicotyledons</taxon>
        <taxon>Gunneridae</taxon>
        <taxon>Pentapetalae</taxon>
        <taxon>asterids</taxon>
        <taxon>lamiids</taxon>
        <taxon>Solanales</taxon>
        <taxon>Solanaceae</taxon>
        <taxon>Solanoideae</taxon>
        <taxon>Solaneae</taxon>
        <taxon>Solanum</taxon>
    </lineage>
</organism>
<dbReference type="InterPro" id="IPR012337">
    <property type="entry name" value="RNaseH-like_sf"/>
</dbReference>
<dbReference type="InterPro" id="IPR044730">
    <property type="entry name" value="RNase_H-like_dom_plant"/>
</dbReference>
<evidence type="ECO:0000313" key="2">
    <source>
        <dbReference type="EMBL" id="KAK4736948.1"/>
    </source>
</evidence>
<dbReference type="GO" id="GO:0004523">
    <property type="term" value="F:RNA-DNA hybrid ribonuclease activity"/>
    <property type="evidence" value="ECO:0007669"/>
    <property type="project" value="InterPro"/>
</dbReference>
<feature type="domain" description="RNase H type-1" evidence="1">
    <location>
        <begin position="82"/>
        <end position="211"/>
    </location>
</feature>
<name>A0AAV9MHP7_9SOLN</name>
<protein>
    <recommendedName>
        <fullName evidence="1">RNase H type-1 domain-containing protein</fullName>
    </recommendedName>
</protein>
<evidence type="ECO:0000259" key="1">
    <source>
        <dbReference type="PROSITE" id="PS50879"/>
    </source>
</evidence>
<reference evidence="2 3" key="1">
    <citation type="submission" date="2023-10" db="EMBL/GenBank/DDBJ databases">
        <title>Genome-Wide Identification Analysis in wild type Solanum Pinnatisectum Reveals Some Genes Defensing Phytophthora Infestans.</title>
        <authorList>
            <person name="Sun C."/>
        </authorList>
    </citation>
    <scope>NUCLEOTIDE SEQUENCE [LARGE SCALE GENOMIC DNA]</scope>
    <source>
        <strain evidence="2">LQN</strain>
        <tissue evidence="2">Leaf</tissue>
    </source>
</reference>
<dbReference type="InterPro" id="IPR053151">
    <property type="entry name" value="RNase_H-like"/>
</dbReference>
<dbReference type="PROSITE" id="PS50879">
    <property type="entry name" value="RNASE_H_1"/>
    <property type="match status" value="1"/>
</dbReference>
<dbReference type="Pfam" id="PF13456">
    <property type="entry name" value="RVT_3"/>
    <property type="match status" value="1"/>
</dbReference>
<evidence type="ECO:0000313" key="3">
    <source>
        <dbReference type="Proteomes" id="UP001311915"/>
    </source>
</evidence>
<accession>A0AAV9MHP7</accession>
<comment type="caution">
    <text evidence="2">The sequence shown here is derived from an EMBL/GenBank/DDBJ whole genome shotgun (WGS) entry which is preliminary data.</text>
</comment>
<gene>
    <name evidence="2" type="ORF">R3W88_000645</name>
</gene>
<dbReference type="AlphaFoldDB" id="A0AAV9MHP7"/>
<dbReference type="PANTHER" id="PTHR47723:SF24">
    <property type="entry name" value="RNASE H TYPE-1 DOMAIN-CONTAINING PROTEIN"/>
    <property type="match status" value="1"/>
</dbReference>
<dbReference type="InterPro" id="IPR002156">
    <property type="entry name" value="RNaseH_domain"/>
</dbReference>
<dbReference type="SUPFAM" id="SSF53098">
    <property type="entry name" value="Ribonuclease H-like"/>
    <property type="match status" value="1"/>
</dbReference>
<dbReference type="EMBL" id="JAWPEI010000001">
    <property type="protein sequence ID" value="KAK4736948.1"/>
    <property type="molecule type" value="Genomic_DNA"/>
</dbReference>
<dbReference type="CDD" id="cd06222">
    <property type="entry name" value="RNase_H_like"/>
    <property type="match status" value="1"/>
</dbReference>
<proteinExistence type="predicted"/>
<dbReference type="Gene3D" id="3.30.420.10">
    <property type="entry name" value="Ribonuclease H-like superfamily/Ribonuclease H"/>
    <property type="match status" value="1"/>
</dbReference>
<keyword evidence="3" id="KW-1185">Reference proteome</keyword>
<dbReference type="PANTHER" id="PTHR47723">
    <property type="entry name" value="OS05G0353850 PROTEIN"/>
    <property type="match status" value="1"/>
</dbReference>
<dbReference type="GO" id="GO:0003676">
    <property type="term" value="F:nucleic acid binding"/>
    <property type="evidence" value="ECO:0007669"/>
    <property type="project" value="InterPro"/>
</dbReference>
<sequence length="260" mass="30779">MKLNFASKCYCCDTQEQEETMNHLFLTDRIVQKLWKQFNVYQIVKTLYPWIDIPRNWEGILERVRGHKPRLHNYIVRWERPWRGWTKYSMDRASKGNPGESAHSFCLRNHEGNFLYAEANKMDIKTKMEAETRAILNALRYCRTHDIKKVIMETDSLVLTNIIRHEWKAPWKQAEEIEEIQELLVSTEAYVKDIYRKANQLADALANEAYNQPGVSQWSHFHQLTRICKGVVNADKSGVPILRIKTRKIKIQESQTNNRT</sequence>
<dbReference type="Proteomes" id="UP001311915">
    <property type="component" value="Unassembled WGS sequence"/>
</dbReference>